<proteinExistence type="predicted"/>
<evidence type="ECO:0000313" key="2">
    <source>
        <dbReference type="EMBL" id="CCD12133.1"/>
    </source>
</evidence>
<comment type="caution">
    <text evidence="2">The sequence shown here is derived from an EMBL/GenBank/DDBJ whole genome shotgun (WGS) entry which is preliminary data.</text>
</comment>
<name>F9W4N9_TRYCI</name>
<keyword evidence="3" id="KW-1185">Reference proteome</keyword>
<sequence length="170" mass="19445">MENAFRYDAKRHAPFQTPNGNQTSMYTPTTSGMGRGGYEHIRGNHLKIKPIFSYFISEKILRRILTNCRVKTPDKTKVEKDVGYITCICIITTPREGTIKGEKKRTDKSTKKTGIVSPSDTQPEPPHLHVRIVKHMTYDTNVVITAKVEEPMKMSGPFNLFIIIIYREVM</sequence>
<dbReference type="VEuPathDB" id="TriTrypDB:TcIL3000_0_30470"/>
<feature type="compositionally biased region" description="Basic and acidic residues" evidence="1">
    <location>
        <begin position="100"/>
        <end position="110"/>
    </location>
</feature>
<dbReference type="AlphaFoldDB" id="F9W4N9"/>
<protein>
    <submittedName>
        <fullName evidence="2">WGS project CAEQ00000000 data, annotated contig 1207</fullName>
    </submittedName>
</protein>
<reference evidence="2 3" key="2">
    <citation type="journal article" date="2012" name="Proc. Natl. Acad. Sci. U.S.A.">
        <title>Antigenic diversity is generated by distinct evolutionary mechanisms in African trypanosome species.</title>
        <authorList>
            <person name="Jackson A.P."/>
            <person name="Berry A."/>
            <person name="Aslett M."/>
            <person name="Allison H.C."/>
            <person name="Burton P."/>
            <person name="Vavrova-Anderson J."/>
            <person name="Brown R."/>
            <person name="Browne H."/>
            <person name="Corton N."/>
            <person name="Hauser H."/>
            <person name="Gamble J."/>
            <person name="Gilderthorp R."/>
            <person name="Marcello L."/>
            <person name="McQuillan J."/>
            <person name="Otto T.D."/>
            <person name="Quail M.A."/>
            <person name="Sanders M.J."/>
            <person name="van Tonder A."/>
            <person name="Ginger M.L."/>
            <person name="Field M.C."/>
            <person name="Barry J.D."/>
            <person name="Hertz-Fowler C."/>
            <person name="Berriman M."/>
        </authorList>
    </citation>
    <scope>NUCLEOTIDE SEQUENCE [LARGE SCALE GENOMIC DNA]</scope>
    <source>
        <strain evidence="2 3">IL3000</strain>
    </source>
</reference>
<reference evidence="3" key="1">
    <citation type="submission" date="2011-07" db="EMBL/GenBank/DDBJ databases">
        <title>Divergent evolution of antigenic variation in African trypanosomes.</title>
        <authorList>
            <person name="Jackson A.P."/>
            <person name="Berry A."/>
            <person name="Allison H.C."/>
            <person name="Burton P."/>
            <person name="Anderson J."/>
            <person name="Aslett M."/>
            <person name="Brown R."/>
            <person name="Corton N."/>
            <person name="Harris D."/>
            <person name="Hauser H."/>
            <person name="Gamble J."/>
            <person name="Gilderthorp R."/>
            <person name="McQuillan J."/>
            <person name="Quail M.A."/>
            <person name="Sanders M."/>
            <person name="Van Tonder A."/>
            <person name="Ginger M.L."/>
            <person name="Donelson J.E."/>
            <person name="Field M.C."/>
            <person name="Barry J.D."/>
            <person name="Berriman M."/>
            <person name="Hertz-Fowler C."/>
        </authorList>
    </citation>
    <scope>NUCLEOTIDE SEQUENCE [LARGE SCALE GENOMIC DNA]</scope>
    <source>
        <strain evidence="3">IL3000</strain>
    </source>
</reference>
<gene>
    <name evidence="2" type="ORF">TCIL3000_0_30470</name>
</gene>
<feature type="region of interest" description="Disordered" evidence="1">
    <location>
        <begin position="100"/>
        <end position="126"/>
    </location>
</feature>
<evidence type="ECO:0000256" key="1">
    <source>
        <dbReference type="SAM" id="MobiDB-lite"/>
    </source>
</evidence>
<dbReference type="EMBL" id="CAEQ01000582">
    <property type="protein sequence ID" value="CCD12133.1"/>
    <property type="molecule type" value="Genomic_DNA"/>
</dbReference>
<evidence type="ECO:0000313" key="3">
    <source>
        <dbReference type="Proteomes" id="UP000000702"/>
    </source>
</evidence>
<dbReference type="Proteomes" id="UP000000702">
    <property type="component" value="Unassembled WGS sequence"/>
</dbReference>
<accession>F9W4N9</accession>
<organism evidence="2 3">
    <name type="scientific">Trypanosoma congolense (strain IL3000)</name>
    <dbReference type="NCBI Taxonomy" id="1068625"/>
    <lineage>
        <taxon>Eukaryota</taxon>
        <taxon>Discoba</taxon>
        <taxon>Euglenozoa</taxon>
        <taxon>Kinetoplastea</taxon>
        <taxon>Metakinetoplastina</taxon>
        <taxon>Trypanosomatida</taxon>
        <taxon>Trypanosomatidae</taxon>
        <taxon>Trypanosoma</taxon>
        <taxon>Nannomonas</taxon>
    </lineage>
</organism>